<dbReference type="EMBL" id="CP044205">
    <property type="protein sequence ID" value="QFY43368.1"/>
    <property type="molecule type" value="Genomic_DNA"/>
</dbReference>
<dbReference type="InterPro" id="IPR052372">
    <property type="entry name" value="YpjD/HemX"/>
</dbReference>
<keyword evidence="1" id="KW-1133">Transmembrane helix</keyword>
<dbReference type="KEGG" id="mmob:F6R98_12695"/>
<keyword evidence="1" id="KW-0472">Membrane</keyword>
<dbReference type="PANTHER" id="PTHR38034">
    <property type="entry name" value="INNER MEMBRANE PROTEIN YPJD"/>
    <property type="match status" value="1"/>
</dbReference>
<proteinExistence type="predicted"/>
<feature type="transmembrane region" description="Helical" evidence="1">
    <location>
        <begin position="131"/>
        <end position="151"/>
    </location>
</feature>
<protein>
    <submittedName>
        <fullName evidence="3">Phosphohydrolase</fullName>
    </submittedName>
</protein>
<keyword evidence="1" id="KW-0812">Transmembrane</keyword>
<evidence type="ECO:0000256" key="1">
    <source>
        <dbReference type="SAM" id="Phobius"/>
    </source>
</evidence>
<feature type="transmembrane region" description="Helical" evidence="1">
    <location>
        <begin position="244"/>
        <end position="266"/>
    </location>
</feature>
<dbReference type="FunCoup" id="A0A5Q0BMM3">
    <property type="interactions" value="73"/>
</dbReference>
<feature type="transmembrane region" description="Helical" evidence="1">
    <location>
        <begin position="178"/>
        <end position="201"/>
    </location>
</feature>
<organism evidence="3 4">
    <name type="scientific">Candidatus Methylospira mobilis</name>
    <dbReference type="NCBI Taxonomy" id="1808979"/>
    <lineage>
        <taxon>Bacteria</taxon>
        <taxon>Pseudomonadati</taxon>
        <taxon>Pseudomonadota</taxon>
        <taxon>Gammaproteobacteria</taxon>
        <taxon>Methylococcales</taxon>
        <taxon>Methylococcaceae</taxon>
        <taxon>Candidatus Methylospira</taxon>
    </lineage>
</organism>
<accession>A0A5Q0BMM3</accession>
<dbReference type="AlphaFoldDB" id="A0A5Q0BMM3"/>
<sequence length="269" mass="29597">MNLSAIAIVSASAYFTATFVLFRSLGFEYAQSKRAGTLAFAYPAAALHGFSLSDMCDWAGQVNFSFMSVSSLAALLIVVVLLLAALFRPLDKLGLVIFPLAGLILLIRVLVPETAHPLKTHAWQMNVHILTSMLAYSFLNIAALQAVLVAYQDWQLHTHHSAGRFARSLPPLQTMERLLFQLMGVGFLLLTVALITGFIFIDDLFAQHLAHKTVLSIMAWLVFGTLMAGRGINGWRGKIAIQMTLAGFVSLMLAYFGSKIVLEWILHRS</sequence>
<feature type="transmembrane region" description="Helical" evidence="1">
    <location>
        <begin position="93"/>
        <end position="111"/>
    </location>
</feature>
<dbReference type="RefSeq" id="WP_153249350.1">
    <property type="nucleotide sequence ID" value="NZ_CP044205.1"/>
</dbReference>
<dbReference type="PANTHER" id="PTHR38034:SF1">
    <property type="entry name" value="INNER MEMBRANE PROTEIN YPJD"/>
    <property type="match status" value="1"/>
</dbReference>
<dbReference type="GO" id="GO:0020037">
    <property type="term" value="F:heme binding"/>
    <property type="evidence" value="ECO:0007669"/>
    <property type="project" value="InterPro"/>
</dbReference>
<dbReference type="Proteomes" id="UP000325755">
    <property type="component" value="Chromosome"/>
</dbReference>
<feature type="transmembrane region" description="Helical" evidence="1">
    <location>
        <begin position="64"/>
        <end position="86"/>
    </location>
</feature>
<gene>
    <name evidence="3" type="ORF">F6R98_12695</name>
</gene>
<dbReference type="GO" id="GO:0016787">
    <property type="term" value="F:hydrolase activity"/>
    <property type="evidence" value="ECO:0007669"/>
    <property type="project" value="UniProtKB-KW"/>
</dbReference>
<keyword evidence="4" id="KW-1185">Reference proteome</keyword>
<keyword evidence="3" id="KW-0378">Hydrolase</keyword>
<dbReference type="GO" id="GO:0017004">
    <property type="term" value="P:cytochrome complex assembly"/>
    <property type="evidence" value="ECO:0007669"/>
    <property type="project" value="InterPro"/>
</dbReference>
<dbReference type="Pfam" id="PF01578">
    <property type="entry name" value="Cytochrom_C_asm"/>
    <property type="match status" value="1"/>
</dbReference>
<name>A0A5Q0BMM3_9GAMM</name>
<feature type="transmembrane region" description="Helical" evidence="1">
    <location>
        <begin position="6"/>
        <end position="23"/>
    </location>
</feature>
<dbReference type="InterPro" id="IPR002541">
    <property type="entry name" value="Cyt_c_assembly"/>
</dbReference>
<reference evidence="3 4" key="1">
    <citation type="submission" date="2019-09" db="EMBL/GenBank/DDBJ databases">
        <title>Ecophysiology of the spiral-shaped methanotroph Methylospira mobilis as revealed by the complete genome sequence.</title>
        <authorList>
            <person name="Oshkin I.Y."/>
            <person name="Dedysh S.N."/>
            <person name="Miroshnikov K."/>
            <person name="Danilova O.V."/>
            <person name="Hakobyan A."/>
            <person name="Liesack W."/>
        </authorList>
    </citation>
    <scope>NUCLEOTIDE SEQUENCE [LARGE SCALE GENOMIC DNA]</scope>
    <source>
        <strain evidence="3 4">Shm1</strain>
    </source>
</reference>
<feature type="domain" description="Cytochrome c assembly protein" evidence="2">
    <location>
        <begin position="59"/>
        <end position="263"/>
    </location>
</feature>
<dbReference type="InParanoid" id="A0A5Q0BMM3"/>
<evidence type="ECO:0000313" key="4">
    <source>
        <dbReference type="Proteomes" id="UP000325755"/>
    </source>
</evidence>
<feature type="transmembrane region" description="Helical" evidence="1">
    <location>
        <begin position="213"/>
        <end position="232"/>
    </location>
</feature>
<evidence type="ECO:0000259" key="2">
    <source>
        <dbReference type="Pfam" id="PF01578"/>
    </source>
</evidence>
<dbReference type="OrthoDB" id="9780793at2"/>
<evidence type="ECO:0000313" key="3">
    <source>
        <dbReference type="EMBL" id="QFY43368.1"/>
    </source>
</evidence>